<dbReference type="KEGG" id="fvn:FVRRES_04550"/>
<protein>
    <recommendedName>
        <fullName evidence="1">Bul1 C-terminal domain-containing protein</fullName>
    </recommendedName>
</protein>
<dbReference type="InterPro" id="IPR022794">
    <property type="entry name" value="Bul1_C"/>
</dbReference>
<dbReference type="STRING" id="56646.A0A2L2SSJ2"/>
<dbReference type="EMBL" id="LN649230">
    <property type="protein sequence ID" value="CEI60114.1"/>
    <property type="molecule type" value="Genomic_DNA"/>
</dbReference>
<sequence length="460" mass="51493">MPSLQTLQRLRCIQPGTKLNCHVEINIDGHHESKIYTTGTTIQGSVRLISQRQTAFQSIQVSLRGTSSTRQASQYGGPFTTHTFLNIQMPISEDVLPADHILQAGEYYVIPFLFKIPEDLSLHACNHRNPVVKERHLLPPPSLGSWTKNDFTDGSTYVDYVIRARLVLRKNGCEETKFVDQNTSLKVVPMFPEQPPINVASLNSQYCLSRTKTIRRNLVGAKEGTLKISTTQPRPVRLHLDHLQPSDSELAIDFEYTSSSQRGTPPEMRVKGAVIEVITSFWTGPAGYLPDHDETLQSAISPVAPWTNSYPIPLQEVGEVTWENVATLGYLAESERRASEPIQVIPDSASRQTPACTTASSIDINYNQPKPLIYKATLTQPFELPTEKLLFLPTFHSCMVSRSYRIRIILASRAHGSRISLNIPLQITSEGPATTSSPRLPVYYDDEFEQIGDLPPPYRK</sequence>
<dbReference type="OrthoDB" id="2283785at2759"/>
<dbReference type="PANTHER" id="PTHR31904:SF1">
    <property type="entry name" value="BYPASS OF STOP CODON PROTEIN 5-RELATED"/>
    <property type="match status" value="1"/>
</dbReference>
<dbReference type="AlphaFoldDB" id="A0A2L2SSJ2"/>
<feature type="domain" description="Bul1 C-terminal" evidence="1">
    <location>
        <begin position="350"/>
        <end position="427"/>
    </location>
</feature>
<reference evidence="3" key="1">
    <citation type="submission" date="2014-10" db="EMBL/GenBank/DDBJ databases">
        <authorList>
            <person name="King R."/>
        </authorList>
    </citation>
    <scope>NUCLEOTIDE SEQUENCE [LARGE SCALE GENOMIC DNA]</scope>
    <source>
        <strain evidence="3">A3/5</strain>
    </source>
</reference>
<evidence type="ECO:0000313" key="2">
    <source>
        <dbReference type="EMBL" id="CEI60114.1"/>
    </source>
</evidence>
<dbReference type="GeneID" id="37256189"/>
<proteinExistence type="predicted"/>
<dbReference type="Proteomes" id="UP000245910">
    <property type="component" value="Chromosome II"/>
</dbReference>
<organism evidence="2 3">
    <name type="scientific">Fusarium venenatum</name>
    <dbReference type="NCBI Taxonomy" id="56646"/>
    <lineage>
        <taxon>Eukaryota</taxon>
        <taxon>Fungi</taxon>
        <taxon>Dikarya</taxon>
        <taxon>Ascomycota</taxon>
        <taxon>Pezizomycotina</taxon>
        <taxon>Sordariomycetes</taxon>
        <taxon>Hypocreomycetidae</taxon>
        <taxon>Hypocreales</taxon>
        <taxon>Nectriaceae</taxon>
        <taxon>Fusarium</taxon>
    </lineage>
</organism>
<keyword evidence="3" id="KW-1185">Reference proteome</keyword>
<name>A0A2L2SSJ2_9HYPO</name>
<evidence type="ECO:0000259" key="1">
    <source>
        <dbReference type="Pfam" id="PF04426"/>
    </source>
</evidence>
<evidence type="ECO:0000313" key="3">
    <source>
        <dbReference type="Proteomes" id="UP000245910"/>
    </source>
</evidence>
<dbReference type="InterPro" id="IPR039634">
    <property type="entry name" value="Bul1-like"/>
</dbReference>
<dbReference type="Pfam" id="PF04426">
    <property type="entry name" value="Bul1_C"/>
    <property type="match status" value="1"/>
</dbReference>
<dbReference type="RefSeq" id="XP_025583834.1">
    <property type="nucleotide sequence ID" value="XM_025732871.2"/>
</dbReference>
<dbReference type="InterPro" id="IPR014752">
    <property type="entry name" value="Arrestin-like_C"/>
</dbReference>
<dbReference type="Gene3D" id="2.60.40.640">
    <property type="match status" value="1"/>
</dbReference>
<accession>A0A2L2SSJ2</accession>
<dbReference type="PANTHER" id="PTHR31904">
    <property type="entry name" value="BYPASS OF STOP CODON PROTEIN 5-RELATED"/>
    <property type="match status" value="1"/>
</dbReference>